<evidence type="ECO:0000256" key="8">
    <source>
        <dbReference type="ARBA" id="ARBA00029586"/>
    </source>
</evidence>
<evidence type="ECO:0000256" key="3">
    <source>
        <dbReference type="ARBA" id="ARBA00022714"/>
    </source>
</evidence>
<dbReference type="CDD" id="cd03467">
    <property type="entry name" value="Rieske"/>
    <property type="match status" value="1"/>
</dbReference>
<dbReference type="Proteomes" id="UP000277094">
    <property type="component" value="Unassembled WGS sequence"/>
</dbReference>
<name>A0A3N0DV80_9ACTN</name>
<dbReference type="AlphaFoldDB" id="A0A3N0DV80"/>
<protein>
    <recommendedName>
        <fullName evidence="2">Cytochrome bc1 complex Rieske iron-sulfur subunit</fullName>
    </recommendedName>
    <alternativeName>
        <fullName evidence="8">Cytochrome bc1 reductase complex subunit QcrA</fullName>
    </alternativeName>
</protein>
<dbReference type="SUPFAM" id="SSF50022">
    <property type="entry name" value="ISP domain"/>
    <property type="match status" value="1"/>
</dbReference>
<evidence type="ECO:0000256" key="2">
    <source>
        <dbReference type="ARBA" id="ARBA00015816"/>
    </source>
</evidence>
<feature type="compositionally biased region" description="Polar residues" evidence="10">
    <location>
        <begin position="39"/>
        <end position="55"/>
    </location>
</feature>
<dbReference type="GO" id="GO:0051537">
    <property type="term" value="F:2 iron, 2 sulfur cluster binding"/>
    <property type="evidence" value="ECO:0007669"/>
    <property type="project" value="UniProtKB-KW"/>
</dbReference>
<evidence type="ECO:0000259" key="12">
    <source>
        <dbReference type="PROSITE" id="PS51296"/>
    </source>
</evidence>
<feature type="region of interest" description="Disordered" evidence="10">
    <location>
        <begin position="30"/>
        <end position="56"/>
    </location>
</feature>
<dbReference type="Pfam" id="PF00355">
    <property type="entry name" value="Rieske"/>
    <property type="match status" value="1"/>
</dbReference>
<dbReference type="FunFam" id="2.102.10.10:FF:000016">
    <property type="entry name" value="Nitrite reductase/ring-hydroxylating ferredoxin subunit"/>
    <property type="match status" value="1"/>
</dbReference>
<evidence type="ECO:0000256" key="5">
    <source>
        <dbReference type="ARBA" id="ARBA00023004"/>
    </source>
</evidence>
<keyword evidence="11" id="KW-0732">Signal</keyword>
<dbReference type="RefSeq" id="WP_123233953.1">
    <property type="nucleotide sequence ID" value="NZ_RJSG01000002.1"/>
</dbReference>
<evidence type="ECO:0000256" key="9">
    <source>
        <dbReference type="ARBA" id="ARBA00034078"/>
    </source>
</evidence>
<comment type="cofactor">
    <cofactor evidence="9">
        <name>[2Fe-2S] cluster</name>
        <dbReference type="ChEBI" id="CHEBI:190135"/>
    </cofactor>
</comment>
<dbReference type="InterPro" id="IPR017941">
    <property type="entry name" value="Rieske_2Fe-2S"/>
</dbReference>
<keyword evidence="4" id="KW-0479">Metal-binding</keyword>
<dbReference type="InterPro" id="IPR014349">
    <property type="entry name" value="Rieske_Fe-S_prot"/>
</dbReference>
<evidence type="ECO:0000256" key="10">
    <source>
        <dbReference type="SAM" id="MobiDB-lite"/>
    </source>
</evidence>
<accession>A0A3N0DV80</accession>
<feature type="domain" description="Rieske" evidence="12">
    <location>
        <begin position="48"/>
        <end position="140"/>
    </location>
</feature>
<reference evidence="13 14" key="1">
    <citation type="submission" date="2018-11" db="EMBL/GenBank/DDBJ databases">
        <authorList>
            <person name="Li F."/>
        </authorList>
    </citation>
    <scope>NUCLEOTIDE SEQUENCE [LARGE SCALE GENOMIC DNA]</scope>
    <source>
        <strain evidence="13 14">KIS18-7</strain>
    </source>
</reference>
<keyword evidence="6" id="KW-0411">Iron-sulfur</keyword>
<comment type="caution">
    <text evidence="13">The sequence shown here is derived from an EMBL/GenBank/DDBJ whole genome shotgun (WGS) entry which is preliminary data.</text>
</comment>
<evidence type="ECO:0000256" key="11">
    <source>
        <dbReference type="SAM" id="SignalP"/>
    </source>
</evidence>
<evidence type="ECO:0000256" key="6">
    <source>
        <dbReference type="ARBA" id="ARBA00023014"/>
    </source>
</evidence>
<sequence>MTDTNASRRNVILGVAAVGAAVPVIAACGSSDSSGDKTGVTSSDGGSSAGISTSEIPVGGGKVFAGEEIVVTQPTAGVFKAFSAVCTHQGCLVNKVEDKQIQCPCHFSHYSITDGSVESGPAPKPLPEKTVKVTGDTITVS</sequence>
<dbReference type="GO" id="GO:0016705">
    <property type="term" value="F:oxidoreductase activity, acting on paired donors, with incorporation or reduction of molecular oxygen"/>
    <property type="evidence" value="ECO:0007669"/>
    <property type="project" value="UniProtKB-ARBA"/>
</dbReference>
<keyword evidence="14" id="KW-1185">Reference proteome</keyword>
<organism evidence="13 14">
    <name type="scientific">Nocardioides marmorisolisilvae</name>
    <dbReference type="NCBI Taxonomy" id="1542737"/>
    <lineage>
        <taxon>Bacteria</taxon>
        <taxon>Bacillati</taxon>
        <taxon>Actinomycetota</taxon>
        <taxon>Actinomycetes</taxon>
        <taxon>Propionibacteriales</taxon>
        <taxon>Nocardioidaceae</taxon>
        <taxon>Nocardioides</taxon>
    </lineage>
</organism>
<dbReference type="InterPro" id="IPR005805">
    <property type="entry name" value="Rieske_Fe-S_prot_C"/>
</dbReference>
<feature type="signal peptide" evidence="11">
    <location>
        <begin position="1"/>
        <end position="26"/>
    </location>
</feature>
<keyword evidence="7" id="KW-1015">Disulfide bond</keyword>
<dbReference type="PANTHER" id="PTHR10134">
    <property type="entry name" value="CYTOCHROME B-C1 COMPLEX SUBUNIT RIESKE, MITOCHONDRIAL"/>
    <property type="match status" value="1"/>
</dbReference>
<dbReference type="InterPro" id="IPR036922">
    <property type="entry name" value="Rieske_2Fe-2S_sf"/>
</dbReference>
<evidence type="ECO:0000256" key="4">
    <source>
        <dbReference type="ARBA" id="ARBA00022723"/>
    </source>
</evidence>
<dbReference type="EMBL" id="RJSG01000002">
    <property type="protein sequence ID" value="RNL79451.1"/>
    <property type="molecule type" value="Genomic_DNA"/>
</dbReference>
<dbReference type="PROSITE" id="PS51296">
    <property type="entry name" value="RIESKE"/>
    <property type="match status" value="1"/>
</dbReference>
<keyword evidence="5" id="KW-0408">Iron</keyword>
<dbReference type="GO" id="GO:0046872">
    <property type="term" value="F:metal ion binding"/>
    <property type="evidence" value="ECO:0007669"/>
    <property type="project" value="UniProtKB-KW"/>
</dbReference>
<evidence type="ECO:0000256" key="7">
    <source>
        <dbReference type="ARBA" id="ARBA00023157"/>
    </source>
</evidence>
<feature type="chain" id="PRO_5018094839" description="Cytochrome bc1 complex Rieske iron-sulfur subunit" evidence="11">
    <location>
        <begin position="27"/>
        <end position="141"/>
    </location>
</feature>
<evidence type="ECO:0000313" key="13">
    <source>
        <dbReference type="EMBL" id="RNL79451.1"/>
    </source>
</evidence>
<dbReference type="GO" id="GO:0004497">
    <property type="term" value="F:monooxygenase activity"/>
    <property type="evidence" value="ECO:0007669"/>
    <property type="project" value="UniProtKB-ARBA"/>
</dbReference>
<dbReference type="PRINTS" id="PR00162">
    <property type="entry name" value="RIESKE"/>
</dbReference>
<proteinExistence type="predicted"/>
<comment type="function">
    <text evidence="1">Iron-sulfur subunit of the cytochrome bc1 complex, an essential component of the respiratory electron transport chain required for ATP synthesis. The bc1 complex catalyzes the oxidation of menaquinol and the reduction of cytochrome c in the respiratory chain. The bc1 complex operates through a Q-cycle mechanism that couples electron transfer to generation of the proton gradient that drives ATP synthesis.</text>
</comment>
<dbReference type="Gene3D" id="2.102.10.10">
    <property type="entry name" value="Rieske [2Fe-2S] iron-sulphur domain"/>
    <property type="match status" value="1"/>
</dbReference>
<evidence type="ECO:0000256" key="1">
    <source>
        <dbReference type="ARBA" id="ARBA00002494"/>
    </source>
</evidence>
<dbReference type="OrthoDB" id="25106at2"/>
<evidence type="ECO:0000313" key="14">
    <source>
        <dbReference type="Proteomes" id="UP000277094"/>
    </source>
</evidence>
<dbReference type="GO" id="GO:0016020">
    <property type="term" value="C:membrane"/>
    <property type="evidence" value="ECO:0007669"/>
    <property type="project" value="InterPro"/>
</dbReference>
<keyword evidence="3" id="KW-0001">2Fe-2S</keyword>
<gene>
    <name evidence="13" type="ORF">EFL95_10725</name>
</gene>